<name>A0A8D9PET2_9VIRU</name>
<sequence>MILLKIAMILFLVFLGGVLVWLLFGLLIGPLVFKGIFDADLDDINEKRKREECVKMGFDKWYDIYCLNTKKWSLGCLPSCRIDTTRPKFGDIIITSNYWNHSYCIKDVYVDFGFIGNLKYSLWRHKYLKSKETREANEREVKNLKLILESAQEDIEILKKQSEEEMKKAAETSTKVKENLDKELHWHHNNIKGKDIAALIKMKTEYDNDPPMVDF</sequence>
<reference evidence="3" key="1">
    <citation type="journal article" date="2021" name="Proc. Natl. Acad. Sci. U.S.A.">
        <title>A Catalog of Tens of Thousands of Viruses from Human Metagenomes Reveals Hidden Associations with Chronic Diseases.</title>
        <authorList>
            <person name="Tisza M.J."/>
            <person name="Buck C.B."/>
        </authorList>
    </citation>
    <scope>NUCLEOTIDE SEQUENCE</scope>
    <source>
        <strain evidence="3">CtOZu12</strain>
    </source>
</reference>
<evidence type="ECO:0000313" key="3">
    <source>
        <dbReference type="EMBL" id="DAD55861.1"/>
    </source>
</evidence>
<dbReference type="EMBL" id="BK029940">
    <property type="protein sequence ID" value="DAD55861.1"/>
    <property type="molecule type" value="Genomic_DNA"/>
</dbReference>
<keyword evidence="2" id="KW-0812">Transmembrane</keyword>
<proteinExistence type="predicted"/>
<feature type="transmembrane region" description="Helical" evidence="2">
    <location>
        <begin position="6"/>
        <end position="28"/>
    </location>
</feature>
<keyword evidence="2" id="KW-1133">Transmembrane helix</keyword>
<keyword evidence="1" id="KW-0175">Coiled coil</keyword>
<evidence type="ECO:0000256" key="2">
    <source>
        <dbReference type="SAM" id="Phobius"/>
    </source>
</evidence>
<accession>A0A8D9PET2</accession>
<keyword evidence="2" id="KW-0472">Membrane</keyword>
<protein>
    <submittedName>
        <fullName evidence="3">Uncharacterized protein</fullName>
    </submittedName>
</protein>
<organism evidence="3">
    <name type="scientific">Bacteriophage sp</name>
    <dbReference type="NCBI Taxonomy" id="38018"/>
    <lineage>
        <taxon>Viruses</taxon>
    </lineage>
</organism>
<evidence type="ECO:0000256" key="1">
    <source>
        <dbReference type="SAM" id="Coils"/>
    </source>
</evidence>
<feature type="coiled-coil region" evidence="1">
    <location>
        <begin position="134"/>
        <end position="179"/>
    </location>
</feature>